<evidence type="ECO:0000313" key="4">
    <source>
        <dbReference type="Proteomes" id="UP000569914"/>
    </source>
</evidence>
<dbReference type="AlphaFoldDB" id="A0A7Y9I8B3"/>
<dbReference type="PANTHER" id="PTHR21064:SF6">
    <property type="entry name" value="AMINOGLYCOSIDE PHOSPHOTRANSFERASE DOMAIN-CONTAINING PROTEIN"/>
    <property type="match status" value="1"/>
</dbReference>
<organism evidence="3 4">
    <name type="scientific">Microlunatus parietis</name>
    <dbReference type="NCBI Taxonomy" id="682979"/>
    <lineage>
        <taxon>Bacteria</taxon>
        <taxon>Bacillati</taxon>
        <taxon>Actinomycetota</taxon>
        <taxon>Actinomycetes</taxon>
        <taxon>Propionibacteriales</taxon>
        <taxon>Propionibacteriaceae</taxon>
        <taxon>Microlunatus</taxon>
    </lineage>
</organism>
<keyword evidence="3" id="KW-0418">Kinase</keyword>
<sequence length="308" mass="33638">MSILRSLARPDWLATLIRERYGLAVDSVVLVRSFVNDVYRVRSGSGDQLLKVYRHGGPSVDEVAWEVALTRHLTGCGIRVPQVRDCLDGGPVPVIDFPEGPRPVTLSEYVVGDKPRPPFDDALYRRFGVAVAELHEAARGFVCELPRRPYDLDGRILAPLRRVLVVDGLAPADRELVERAAALATGRLTSLLPALEPGVRHGDVTLDNLLLAGDSMIIYDFDLAGPGPLVDDLTGVAGTPQWPAFLAGYRTVRDLDDDQLAALPWLRIAATIEHLDFHLIRKPAILGSETLGEGWVSGNLEALKLLVP</sequence>
<reference evidence="3 4" key="1">
    <citation type="submission" date="2020-07" db="EMBL/GenBank/DDBJ databases">
        <title>Sequencing the genomes of 1000 actinobacteria strains.</title>
        <authorList>
            <person name="Klenk H.-P."/>
        </authorList>
    </citation>
    <scope>NUCLEOTIDE SEQUENCE [LARGE SCALE GENOMIC DNA]</scope>
    <source>
        <strain evidence="3 4">DSM 22083</strain>
    </source>
</reference>
<accession>A0A7Y9I8B3</accession>
<dbReference type="Pfam" id="PF01636">
    <property type="entry name" value="APH"/>
    <property type="match status" value="1"/>
</dbReference>
<comment type="caution">
    <text evidence="3">The sequence shown here is derived from an EMBL/GenBank/DDBJ whole genome shotgun (WGS) entry which is preliminary data.</text>
</comment>
<dbReference type="GO" id="GO:0009088">
    <property type="term" value="P:threonine biosynthetic process"/>
    <property type="evidence" value="ECO:0007669"/>
    <property type="project" value="TreeGrafter"/>
</dbReference>
<keyword evidence="3" id="KW-0808">Transferase</keyword>
<feature type="domain" description="Aminoglycoside phosphotransferase" evidence="2">
    <location>
        <begin position="35"/>
        <end position="252"/>
    </location>
</feature>
<dbReference type="InterPro" id="IPR050249">
    <property type="entry name" value="Pseudomonas-type_ThrB"/>
</dbReference>
<gene>
    <name evidence="3" type="ORF">BKA15_003503</name>
</gene>
<dbReference type="GO" id="GO:0004413">
    <property type="term" value="F:homoserine kinase activity"/>
    <property type="evidence" value="ECO:0007669"/>
    <property type="project" value="TreeGrafter"/>
</dbReference>
<evidence type="ECO:0000259" key="2">
    <source>
        <dbReference type="Pfam" id="PF01636"/>
    </source>
</evidence>
<evidence type="ECO:0000256" key="1">
    <source>
        <dbReference type="ARBA" id="ARBA00038240"/>
    </source>
</evidence>
<dbReference type="EMBL" id="JACCBU010000001">
    <property type="protein sequence ID" value="NYE72174.1"/>
    <property type="molecule type" value="Genomic_DNA"/>
</dbReference>
<comment type="similarity">
    <text evidence="1">Belongs to the pseudomonas-type ThrB family.</text>
</comment>
<dbReference type="SUPFAM" id="SSF56112">
    <property type="entry name" value="Protein kinase-like (PK-like)"/>
    <property type="match status" value="1"/>
</dbReference>
<dbReference type="PANTHER" id="PTHR21064">
    <property type="entry name" value="AMINOGLYCOSIDE PHOSPHOTRANSFERASE DOMAIN-CONTAINING PROTEIN-RELATED"/>
    <property type="match status" value="1"/>
</dbReference>
<proteinExistence type="inferred from homology"/>
<protein>
    <submittedName>
        <fullName evidence="3">Ser/Thr protein kinase RdoA (MazF antagonist)</fullName>
    </submittedName>
</protein>
<dbReference type="InterPro" id="IPR002575">
    <property type="entry name" value="Aminoglycoside_PTrfase"/>
</dbReference>
<name>A0A7Y9I8B3_9ACTN</name>
<dbReference type="Proteomes" id="UP000569914">
    <property type="component" value="Unassembled WGS sequence"/>
</dbReference>
<dbReference type="Gene3D" id="3.90.1200.10">
    <property type="match status" value="1"/>
</dbReference>
<dbReference type="InterPro" id="IPR011009">
    <property type="entry name" value="Kinase-like_dom_sf"/>
</dbReference>
<dbReference type="RefSeq" id="WP_179752813.1">
    <property type="nucleotide sequence ID" value="NZ_JACCBU010000001.1"/>
</dbReference>
<evidence type="ECO:0000313" key="3">
    <source>
        <dbReference type="EMBL" id="NYE72174.1"/>
    </source>
</evidence>
<keyword evidence="4" id="KW-1185">Reference proteome</keyword>